<evidence type="ECO:0000256" key="3">
    <source>
        <dbReference type="ARBA" id="ARBA00023239"/>
    </source>
</evidence>
<evidence type="ECO:0000256" key="1">
    <source>
        <dbReference type="ARBA" id="ARBA00001420"/>
    </source>
</evidence>
<dbReference type="InterPro" id="IPR036908">
    <property type="entry name" value="RlpA-like_sf"/>
</dbReference>
<dbReference type="Proteomes" id="UP000014216">
    <property type="component" value="Unassembled WGS sequence"/>
</dbReference>
<dbReference type="CDD" id="cd14485">
    <property type="entry name" value="mltA_like_LT_A"/>
    <property type="match status" value="1"/>
</dbReference>
<dbReference type="GO" id="GO:0071555">
    <property type="term" value="P:cell wall organization"/>
    <property type="evidence" value="ECO:0007669"/>
    <property type="project" value="UniProtKB-KW"/>
</dbReference>
<dbReference type="GO" id="GO:0009253">
    <property type="term" value="P:peptidoglycan catabolic process"/>
    <property type="evidence" value="ECO:0007669"/>
    <property type="project" value="TreeGrafter"/>
</dbReference>
<dbReference type="GO" id="GO:0009254">
    <property type="term" value="P:peptidoglycan turnover"/>
    <property type="evidence" value="ECO:0007669"/>
    <property type="project" value="InterPro"/>
</dbReference>
<dbReference type="InterPro" id="IPR005300">
    <property type="entry name" value="MltA_B"/>
</dbReference>
<dbReference type="Pfam" id="PF06725">
    <property type="entry name" value="3D"/>
    <property type="match status" value="1"/>
</dbReference>
<dbReference type="CDD" id="cd14668">
    <property type="entry name" value="mlta_B"/>
    <property type="match status" value="1"/>
</dbReference>
<organism evidence="7 8">
    <name type="scientific">Desulfotignum phosphitoxidans DSM 13687</name>
    <dbReference type="NCBI Taxonomy" id="1286635"/>
    <lineage>
        <taxon>Bacteria</taxon>
        <taxon>Pseudomonadati</taxon>
        <taxon>Thermodesulfobacteriota</taxon>
        <taxon>Desulfobacteria</taxon>
        <taxon>Desulfobacterales</taxon>
        <taxon>Desulfobacteraceae</taxon>
        <taxon>Desulfotignum</taxon>
    </lineage>
</organism>
<evidence type="ECO:0000256" key="5">
    <source>
        <dbReference type="ARBA" id="ARBA00030918"/>
    </source>
</evidence>
<keyword evidence="3 7" id="KW-0456">Lyase</keyword>
<dbReference type="GO" id="GO:0019867">
    <property type="term" value="C:outer membrane"/>
    <property type="evidence" value="ECO:0007669"/>
    <property type="project" value="InterPro"/>
</dbReference>
<protein>
    <recommendedName>
        <fullName evidence="2">peptidoglycan lytic exotransglycosylase</fullName>
        <ecNumber evidence="2">4.2.2.n1</ecNumber>
    </recommendedName>
    <alternativeName>
        <fullName evidence="5">Murein hydrolase A</fullName>
    </alternativeName>
</protein>
<reference evidence="7 8" key="1">
    <citation type="journal article" date="2013" name="Genome Announc.">
        <title>Draft Genome Sequence of Desulfotignum phosphitoxidans DSM 13687 Strain FiPS-3.</title>
        <authorList>
            <person name="Poehlein A."/>
            <person name="Daniel R."/>
            <person name="Simeonova D.D."/>
        </authorList>
    </citation>
    <scope>NUCLEOTIDE SEQUENCE [LARGE SCALE GENOMIC DNA]</scope>
    <source>
        <strain evidence="7 8">DSM 13687</strain>
    </source>
</reference>
<dbReference type="SUPFAM" id="SSF50685">
    <property type="entry name" value="Barwin-like endoglucanases"/>
    <property type="match status" value="1"/>
</dbReference>
<dbReference type="Pfam" id="PF03562">
    <property type="entry name" value="MltA"/>
    <property type="match status" value="1"/>
</dbReference>
<comment type="catalytic activity">
    <reaction evidence="1">
        <text>Exolytic cleavage of the (1-&gt;4)-beta-glycosidic linkage between N-acetylmuramic acid (MurNAc) and N-acetylglucosamine (GlcNAc) residues in peptidoglycan, from either the reducing or the non-reducing ends of the peptidoglycan chains, with concomitant formation of a 1,6-anhydrobond in the MurNAc residue.</text>
        <dbReference type="EC" id="4.2.2.n1"/>
    </reaction>
</comment>
<evidence type="ECO:0000256" key="4">
    <source>
        <dbReference type="ARBA" id="ARBA00023316"/>
    </source>
</evidence>
<dbReference type="PIRSF" id="PIRSF019422">
    <property type="entry name" value="MltA"/>
    <property type="match status" value="1"/>
</dbReference>
<evidence type="ECO:0000259" key="6">
    <source>
        <dbReference type="SMART" id="SM00925"/>
    </source>
</evidence>
<dbReference type="InterPro" id="IPR010611">
    <property type="entry name" value="3D_dom"/>
</dbReference>
<dbReference type="PANTHER" id="PTHR30124:SF0">
    <property type="entry name" value="MEMBRANE-BOUND LYTIC MUREIN TRANSGLYCOSYLASE A"/>
    <property type="match status" value="1"/>
</dbReference>
<comment type="caution">
    <text evidence="7">The sequence shown here is derived from an EMBL/GenBank/DDBJ whole genome shotgun (WGS) entry which is preliminary data.</text>
</comment>
<dbReference type="SMART" id="SM00925">
    <property type="entry name" value="MltA"/>
    <property type="match status" value="1"/>
</dbReference>
<dbReference type="EC" id="4.2.2.n1" evidence="2"/>
<dbReference type="PANTHER" id="PTHR30124">
    <property type="entry name" value="MEMBRANE-BOUND LYTIC MUREIN TRANSGLYCOSYLASE A"/>
    <property type="match status" value="1"/>
</dbReference>
<dbReference type="InterPro" id="IPR026044">
    <property type="entry name" value="MltA"/>
</dbReference>
<dbReference type="GO" id="GO:0004553">
    <property type="term" value="F:hydrolase activity, hydrolyzing O-glycosyl compounds"/>
    <property type="evidence" value="ECO:0007669"/>
    <property type="project" value="InterPro"/>
</dbReference>
<feature type="domain" description="Lytic transglycosylase MltA" evidence="6">
    <location>
        <begin position="129"/>
        <end position="288"/>
    </location>
</feature>
<keyword evidence="8" id="KW-1185">Reference proteome</keyword>
<name>S0G1F5_9BACT</name>
<accession>S0G1F5</accession>
<dbReference type="OrthoDB" id="9783686at2"/>
<dbReference type="EMBL" id="APJX01000001">
    <property type="protein sequence ID" value="EMS81163.1"/>
    <property type="molecule type" value="Genomic_DNA"/>
</dbReference>
<evidence type="ECO:0000313" key="7">
    <source>
        <dbReference type="EMBL" id="EMS81163.1"/>
    </source>
</evidence>
<sequence length="406" mass="46296">MAALLITLAGCGVFTDKEQVEVRKPALEKLTQARYPDFFDSLDFSGFQTALNQSLVYYNRLPGDRIIEFGPDQYTVRHMAESLKTLQAFLETRPPATAVNRFIRERFHVYASTANDKDQVLFTGYFEPTYSGSLYPDERFQYPLYPVPQDLVEIDLANFSDRYQGHDRLRGRVKKNQVVPYFSRKQINQMTDFHLQAPPVAWLENRVDRFFLEIQGSGRIQTPENKIVRIRYAGTNGNAYRSIGRYLIANQEIEKEQMSMQAIRQWLEANPHRVEEVLSYNDSFVFFNIASGGPFGNINVTLTPLRAMATDYRIFPKGALCFIETRLPKMASSGLTQGEVKGSPESWPPVSLFVMNQDTGGAIRGPARADLFCGSDEYARFTAGHMNVRGNMYFLVMKKQGEKATL</sequence>
<gene>
    <name evidence="7" type="primary">mltA</name>
    <name evidence="7" type="ORF">Dpo_1c03020</name>
</gene>
<evidence type="ECO:0000256" key="2">
    <source>
        <dbReference type="ARBA" id="ARBA00012587"/>
    </source>
</evidence>
<evidence type="ECO:0000313" key="8">
    <source>
        <dbReference type="Proteomes" id="UP000014216"/>
    </source>
</evidence>
<dbReference type="PATRIC" id="fig|1286635.3.peg.319"/>
<dbReference type="AlphaFoldDB" id="S0G1F5"/>
<dbReference type="Gene3D" id="2.40.240.50">
    <property type="entry name" value="Barwin-like endoglucanases"/>
    <property type="match status" value="1"/>
</dbReference>
<dbReference type="GO" id="GO:0008933">
    <property type="term" value="F:peptidoglycan lytic transglycosylase activity"/>
    <property type="evidence" value="ECO:0007669"/>
    <property type="project" value="TreeGrafter"/>
</dbReference>
<keyword evidence="4" id="KW-0961">Cell wall biogenesis/degradation</keyword>
<proteinExistence type="predicted"/>
<dbReference type="RefSeq" id="WP_006963831.1">
    <property type="nucleotide sequence ID" value="NZ_APJX01000001.1"/>
</dbReference>
<dbReference type="Gene3D" id="2.40.40.10">
    <property type="entry name" value="RlpA-like domain"/>
    <property type="match status" value="1"/>
</dbReference>